<dbReference type="PROSITE" id="PS50846">
    <property type="entry name" value="HMA_2"/>
    <property type="match status" value="1"/>
</dbReference>
<keyword evidence="1" id="KW-0488">Methylation</keyword>
<sequence>MGRGRYYQNFVKRIAALTAVGNIEIVELKVFIHCEGCNKKVKKLLSTIEGVYRTTVDPNLHKVSVEVLGSVNPDTLVKKLVRNGKKAELWQGKKPAKEEKKEQKAEENGKEKAKDNTAPAKKSGNEGNNKEEKKTVKEDKNEFTEQAIEESPSKKGNKKSQKDGDHGEGTSENSSSNSGNPDPPAAGNNFGHVVPAVMPPPVSYRVENYYPQPPPPPVVYYGRDVYGPPYTTPTPYGLPHTTPAPQVMYHTHYAATQPTAYYTGYAGPAYAYDRDRYYGPSSASYTQVVHEDVGDYFSDENANSCSIM</sequence>
<dbReference type="SUPFAM" id="SSF55008">
    <property type="entry name" value="HMA, heavy metal-associated domain"/>
    <property type="match status" value="1"/>
</dbReference>
<keyword evidence="3" id="KW-0636">Prenylation</keyword>
<evidence type="ECO:0000256" key="2">
    <source>
        <dbReference type="ARBA" id="ARBA00022723"/>
    </source>
</evidence>
<dbReference type="AlphaFoldDB" id="W1PH09"/>
<reference evidence="8" key="1">
    <citation type="journal article" date="2013" name="Science">
        <title>The Amborella genome and the evolution of flowering plants.</title>
        <authorList>
            <consortium name="Amborella Genome Project"/>
        </authorList>
    </citation>
    <scope>NUCLEOTIDE SEQUENCE [LARGE SCALE GENOMIC DNA]</scope>
</reference>
<keyword evidence="8" id="KW-1185">Reference proteome</keyword>
<dbReference type="PANTHER" id="PTHR45868:SF80">
    <property type="entry name" value="F15K9.8-RELATED"/>
    <property type="match status" value="1"/>
</dbReference>
<dbReference type="GO" id="GO:0046872">
    <property type="term" value="F:metal ion binding"/>
    <property type="evidence" value="ECO:0007669"/>
    <property type="project" value="UniProtKB-KW"/>
</dbReference>
<dbReference type="CDD" id="cd00371">
    <property type="entry name" value="HMA"/>
    <property type="match status" value="1"/>
</dbReference>
<dbReference type="PANTHER" id="PTHR45868">
    <property type="entry name" value="HEAVY METAL-ASSOCIATED ISOPRENYLATED PLANT PROTEIN 33-RELATED"/>
    <property type="match status" value="1"/>
</dbReference>
<dbReference type="Pfam" id="PF00403">
    <property type="entry name" value="HMA"/>
    <property type="match status" value="1"/>
</dbReference>
<gene>
    <name evidence="7" type="ORF">AMTR_s00016p00251970</name>
</gene>
<evidence type="ECO:0000313" key="8">
    <source>
        <dbReference type="Proteomes" id="UP000017836"/>
    </source>
</evidence>
<dbReference type="eggNOG" id="KOG1603">
    <property type="taxonomic scope" value="Eukaryota"/>
</dbReference>
<evidence type="ECO:0000256" key="5">
    <source>
        <dbReference type="SAM" id="MobiDB-lite"/>
    </source>
</evidence>
<dbReference type="Proteomes" id="UP000017836">
    <property type="component" value="Unassembled WGS sequence"/>
</dbReference>
<evidence type="ECO:0000256" key="1">
    <source>
        <dbReference type="ARBA" id="ARBA00022481"/>
    </source>
</evidence>
<proteinExistence type="inferred from homology"/>
<dbReference type="InterPro" id="IPR006121">
    <property type="entry name" value="HMA_dom"/>
</dbReference>
<feature type="compositionally biased region" description="Basic and acidic residues" evidence="5">
    <location>
        <begin position="160"/>
        <end position="169"/>
    </location>
</feature>
<dbReference type="EMBL" id="KI393908">
    <property type="protein sequence ID" value="ERN06390.1"/>
    <property type="molecule type" value="Genomic_DNA"/>
</dbReference>
<feature type="domain" description="HMA" evidence="6">
    <location>
        <begin position="23"/>
        <end position="88"/>
    </location>
</feature>
<organism evidence="7 8">
    <name type="scientific">Amborella trichopoda</name>
    <dbReference type="NCBI Taxonomy" id="13333"/>
    <lineage>
        <taxon>Eukaryota</taxon>
        <taxon>Viridiplantae</taxon>
        <taxon>Streptophyta</taxon>
        <taxon>Embryophyta</taxon>
        <taxon>Tracheophyta</taxon>
        <taxon>Spermatophyta</taxon>
        <taxon>Magnoliopsida</taxon>
        <taxon>Amborellales</taxon>
        <taxon>Amborellaceae</taxon>
        <taxon>Amborella</taxon>
    </lineage>
</organism>
<keyword evidence="3" id="KW-0449">Lipoprotein</keyword>
<evidence type="ECO:0000313" key="7">
    <source>
        <dbReference type="EMBL" id="ERN06390.1"/>
    </source>
</evidence>
<evidence type="ECO:0000256" key="3">
    <source>
        <dbReference type="ARBA" id="ARBA00023289"/>
    </source>
</evidence>
<dbReference type="HOGENOM" id="CLU_042477_0_0_1"/>
<comment type="similarity">
    <text evidence="4">Belongs to the HIPP family.</text>
</comment>
<keyword evidence="2" id="KW-0479">Metal-binding</keyword>
<feature type="compositionally biased region" description="Basic and acidic residues" evidence="5">
    <location>
        <begin position="128"/>
        <end position="143"/>
    </location>
</feature>
<feature type="region of interest" description="Disordered" evidence="5">
    <location>
        <begin position="88"/>
        <end position="192"/>
    </location>
</feature>
<name>W1PH09_AMBTC</name>
<dbReference type="Gene3D" id="3.30.70.100">
    <property type="match status" value="1"/>
</dbReference>
<feature type="compositionally biased region" description="Basic and acidic residues" evidence="5">
    <location>
        <begin position="95"/>
        <end position="115"/>
    </location>
</feature>
<feature type="compositionally biased region" description="Low complexity" evidence="5">
    <location>
        <begin position="170"/>
        <end position="180"/>
    </location>
</feature>
<accession>W1PH09</accession>
<dbReference type="InterPro" id="IPR036163">
    <property type="entry name" value="HMA_dom_sf"/>
</dbReference>
<evidence type="ECO:0000256" key="4">
    <source>
        <dbReference type="ARBA" id="ARBA00024045"/>
    </source>
</evidence>
<evidence type="ECO:0000259" key="6">
    <source>
        <dbReference type="PROSITE" id="PS50846"/>
    </source>
</evidence>
<dbReference type="OMA" id="ENMLEAP"/>
<dbReference type="Gramene" id="ERN06390">
    <property type="protein sequence ID" value="ERN06390"/>
    <property type="gene ID" value="AMTR_s00016p00251970"/>
</dbReference>
<protein>
    <recommendedName>
        <fullName evidence="6">HMA domain-containing protein</fullName>
    </recommendedName>
</protein>